<feature type="domain" description="Methyl-accepting transducer" evidence="4">
    <location>
        <begin position="23"/>
        <end position="259"/>
    </location>
</feature>
<evidence type="ECO:0000256" key="2">
    <source>
        <dbReference type="ARBA" id="ARBA00029447"/>
    </source>
</evidence>
<evidence type="ECO:0000313" key="6">
    <source>
        <dbReference type="Proteomes" id="UP000030004"/>
    </source>
</evidence>
<comment type="caution">
    <text evidence="5">The sequence shown here is derived from an EMBL/GenBank/DDBJ whole genome shotgun (WGS) entry which is preliminary data.</text>
</comment>
<name>A0A0A0EFD2_9RHOB</name>
<dbReference type="RefSeq" id="WP_043750629.1">
    <property type="nucleotide sequence ID" value="NZ_AQQX01000006.1"/>
</dbReference>
<dbReference type="InterPro" id="IPR004089">
    <property type="entry name" value="MCPsignal_dom"/>
</dbReference>
<evidence type="ECO:0000256" key="1">
    <source>
        <dbReference type="ARBA" id="ARBA00023224"/>
    </source>
</evidence>
<dbReference type="EMBL" id="AQQX01000006">
    <property type="protein sequence ID" value="KGM47877.1"/>
    <property type="molecule type" value="Genomic_DNA"/>
</dbReference>
<gene>
    <name evidence="5" type="ORF">ATO9_14850</name>
</gene>
<evidence type="ECO:0000256" key="3">
    <source>
        <dbReference type="PROSITE-ProRule" id="PRU00284"/>
    </source>
</evidence>
<dbReference type="AlphaFoldDB" id="A0A0A0EFD2"/>
<dbReference type="SUPFAM" id="SSF58104">
    <property type="entry name" value="Methyl-accepting chemotaxis protein (MCP) signaling domain"/>
    <property type="match status" value="1"/>
</dbReference>
<dbReference type="PROSITE" id="PS50111">
    <property type="entry name" value="CHEMOTAXIS_TRANSDUC_2"/>
    <property type="match status" value="1"/>
</dbReference>
<keyword evidence="6" id="KW-1185">Reference proteome</keyword>
<dbReference type="GO" id="GO:0004888">
    <property type="term" value="F:transmembrane signaling receptor activity"/>
    <property type="evidence" value="ECO:0007669"/>
    <property type="project" value="InterPro"/>
</dbReference>
<dbReference type="PANTHER" id="PTHR32089">
    <property type="entry name" value="METHYL-ACCEPTING CHEMOTAXIS PROTEIN MCPB"/>
    <property type="match status" value="1"/>
</dbReference>
<dbReference type="PRINTS" id="PR00260">
    <property type="entry name" value="CHEMTRNSDUCR"/>
</dbReference>
<reference evidence="5 6" key="1">
    <citation type="journal article" date="2015" name="Antonie Van Leeuwenhoek">
        <title>Pseudooceanicola atlanticus gen. nov. sp. nov., isolated from surface seawater of the Atlantic Ocean and reclassification of Oceanicola batsensis, Oceanicola marinus, Oceanicola nitratireducens, Oceanicola nanhaiensis, Oceanicola antarcticus and Oceanicola flagellatus, as Pseudooceanicola batsensis comb. nov., Pseudooceanicola marinus comb. nov., Pseudooceanicola nitratireducens comb. nov., Pseudooceanicola nanhaiensis comb. nov., Pseudooceanicola antarcticus comb. nov., and Pseudooceanicola flagellatus comb. nov.</title>
        <authorList>
            <person name="Lai Q."/>
            <person name="Li G."/>
            <person name="Liu X."/>
            <person name="Du Y."/>
            <person name="Sun F."/>
            <person name="Shao Z."/>
        </authorList>
    </citation>
    <scope>NUCLEOTIDE SEQUENCE [LARGE SCALE GENOMIC DNA]</scope>
    <source>
        <strain evidence="5 6">22II-s11g</strain>
    </source>
</reference>
<dbReference type="GO" id="GO:0007165">
    <property type="term" value="P:signal transduction"/>
    <property type="evidence" value="ECO:0007669"/>
    <property type="project" value="UniProtKB-KW"/>
</dbReference>
<keyword evidence="1 3" id="KW-0807">Transducer</keyword>
<dbReference type="OrthoDB" id="2489132at2"/>
<dbReference type="Proteomes" id="UP000030004">
    <property type="component" value="Unassembled WGS sequence"/>
</dbReference>
<dbReference type="Pfam" id="PF00015">
    <property type="entry name" value="MCPsignal"/>
    <property type="match status" value="1"/>
</dbReference>
<organism evidence="5 6">
    <name type="scientific">Pseudooceanicola atlanticus</name>
    <dbReference type="NCBI Taxonomy" id="1461694"/>
    <lineage>
        <taxon>Bacteria</taxon>
        <taxon>Pseudomonadati</taxon>
        <taxon>Pseudomonadota</taxon>
        <taxon>Alphaproteobacteria</taxon>
        <taxon>Rhodobacterales</taxon>
        <taxon>Paracoccaceae</taxon>
        <taxon>Pseudooceanicola</taxon>
    </lineage>
</organism>
<sequence length="468" mass="50724">MHIDQTGFDDARRNAILNQVAQNASALGAEVVDIDGFLDAIAAQTTEQQQTLRQLREGAGHVVQVNASVMETLAAMSQTITQTLAKLTTASEKLTVTEEKANHLVSWVQTIDQRAQNVQGTLDAVQNSNNQIAVIAAQVNMLAINAKIEAARAGETGKGFAVVADAINELSQRTGQAAEDITGNVNALIDWISGLQSESGSVSRRAQEMHEHGAESGAALTEALQDMEAISNRNTLIARDAEDADKALREFLPNIAAIDRSVTAGIAGVQDAHKRITRLVDTSESLVQGSVALGGSQGDALFIDAVKARCGEIRAAFETALREGSVSIDELFDTEYRPVPGSNPEQVVTRFTRFTDRVLPGIIEPALDLDPRVVFCAAVDRNGYLPTHNRKFSQPQGTDPVWNTAHCRNRRIFDDRVGLKAGRNAEPFLLQVYRRDMGGGEFVLMKDVSAPIFVDGRHWGGLRLAYRF</sequence>
<evidence type="ECO:0000313" key="5">
    <source>
        <dbReference type="EMBL" id="KGM47877.1"/>
    </source>
</evidence>
<dbReference type="GO" id="GO:0016020">
    <property type="term" value="C:membrane"/>
    <property type="evidence" value="ECO:0007669"/>
    <property type="project" value="InterPro"/>
</dbReference>
<proteinExistence type="inferred from homology"/>
<protein>
    <submittedName>
        <fullName evidence="5">Chemotaxis protein</fullName>
    </submittedName>
</protein>
<comment type="similarity">
    <text evidence="2">Belongs to the methyl-accepting chemotaxis (MCP) protein family.</text>
</comment>
<dbReference type="Gene3D" id="1.10.287.950">
    <property type="entry name" value="Methyl-accepting chemotaxis protein"/>
    <property type="match status" value="1"/>
</dbReference>
<dbReference type="InterPro" id="IPR004090">
    <property type="entry name" value="Chemotax_Me-accpt_rcpt"/>
</dbReference>
<dbReference type="eggNOG" id="COG0840">
    <property type="taxonomic scope" value="Bacteria"/>
</dbReference>
<evidence type="ECO:0000259" key="4">
    <source>
        <dbReference type="PROSITE" id="PS50111"/>
    </source>
</evidence>
<dbReference type="PANTHER" id="PTHR32089:SF112">
    <property type="entry name" value="LYSOZYME-LIKE PROTEIN-RELATED"/>
    <property type="match status" value="1"/>
</dbReference>
<dbReference type="GO" id="GO:0006935">
    <property type="term" value="P:chemotaxis"/>
    <property type="evidence" value="ECO:0007669"/>
    <property type="project" value="InterPro"/>
</dbReference>
<dbReference type="SMART" id="SM00283">
    <property type="entry name" value="MA"/>
    <property type="match status" value="1"/>
</dbReference>
<accession>A0A0A0EFD2</accession>
<dbReference type="STRING" id="1461694.ATO9_14850"/>